<comment type="similarity">
    <text evidence="1">Belongs to the cytochrome P450 family.</text>
</comment>
<dbReference type="Pfam" id="PF00067">
    <property type="entry name" value="p450"/>
    <property type="match status" value="1"/>
</dbReference>
<proteinExistence type="inferred from homology"/>
<evidence type="ECO:0000256" key="6">
    <source>
        <dbReference type="ARBA" id="ARBA00023033"/>
    </source>
</evidence>
<dbReference type="PRINTS" id="PR00385">
    <property type="entry name" value="P450"/>
</dbReference>
<keyword evidence="3" id="KW-0479">Metal-binding</keyword>
<evidence type="ECO:0000256" key="5">
    <source>
        <dbReference type="ARBA" id="ARBA00023004"/>
    </source>
</evidence>
<sequence>MGRGRWEQWWTASLGSRRHHRPRRLRLPLLRALARRQRTRPRLRQPGQRAPAERARTATGLFTLLRWLPFERNRVERRARRTIRRVGLELVQRKKEAVVRSMDGRREEKDVGRSQLAERDLLTALVRASMAHDVPAPQQLSDDEVLGQISTFLLAGHETTATAVAWALLALSTRADVQRALHAERWLESPLGGTGGTPSPGAAHLPGVWAHTLTFLAGPRNCVGYRSPDTQMLTPFSLLAPSGPPSLAVNLRWSSLSKASALFGSRRLGVLAGQPYHLCLRQHAGRLASGPQLAC</sequence>
<dbReference type="GO" id="GO:0004497">
    <property type="term" value="F:monooxygenase activity"/>
    <property type="evidence" value="ECO:0007669"/>
    <property type="project" value="UniProtKB-KW"/>
</dbReference>
<dbReference type="PANTHER" id="PTHR24291:SF50">
    <property type="entry name" value="BIFUNCTIONAL ALBAFLAVENONE MONOOXYGENASE_TERPENE SYNTHASE"/>
    <property type="match status" value="1"/>
</dbReference>
<dbReference type="GO" id="GO:0016705">
    <property type="term" value="F:oxidoreductase activity, acting on paired donors, with incorporation or reduction of molecular oxygen"/>
    <property type="evidence" value="ECO:0007669"/>
    <property type="project" value="InterPro"/>
</dbReference>
<keyword evidence="4" id="KW-0560">Oxidoreductase</keyword>
<feature type="region of interest" description="Disordered" evidence="7">
    <location>
        <begin position="36"/>
        <end position="55"/>
    </location>
</feature>
<keyword evidence="9" id="KW-1185">Reference proteome</keyword>
<dbReference type="Proteomes" id="UP000076842">
    <property type="component" value="Unassembled WGS sequence"/>
</dbReference>
<evidence type="ECO:0000313" key="9">
    <source>
        <dbReference type="Proteomes" id="UP000076842"/>
    </source>
</evidence>
<evidence type="ECO:0000256" key="4">
    <source>
        <dbReference type="ARBA" id="ARBA00023002"/>
    </source>
</evidence>
<keyword evidence="6" id="KW-0503">Monooxygenase</keyword>
<dbReference type="GO" id="GO:0020037">
    <property type="term" value="F:heme binding"/>
    <property type="evidence" value="ECO:0007669"/>
    <property type="project" value="InterPro"/>
</dbReference>
<dbReference type="STRING" id="1353952.A0A165G2N7"/>
<dbReference type="SUPFAM" id="SSF48264">
    <property type="entry name" value="Cytochrome P450"/>
    <property type="match status" value="1"/>
</dbReference>
<dbReference type="GO" id="GO:0005506">
    <property type="term" value="F:iron ion binding"/>
    <property type="evidence" value="ECO:0007669"/>
    <property type="project" value="InterPro"/>
</dbReference>
<dbReference type="AlphaFoldDB" id="A0A165G2N7"/>
<reference evidence="8 9" key="1">
    <citation type="journal article" date="2016" name="Mol. Biol. Evol.">
        <title>Comparative Genomics of Early-Diverging Mushroom-Forming Fungi Provides Insights into the Origins of Lignocellulose Decay Capabilities.</title>
        <authorList>
            <person name="Nagy L.G."/>
            <person name="Riley R."/>
            <person name="Tritt A."/>
            <person name="Adam C."/>
            <person name="Daum C."/>
            <person name="Floudas D."/>
            <person name="Sun H."/>
            <person name="Yadav J.S."/>
            <person name="Pangilinan J."/>
            <person name="Larsson K.H."/>
            <person name="Matsuura K."/>
            <person name="Barry K."/>
            <person name="Labutti K."/>
            <person name="Kuo R."/>
            <person name="Ohm R.A."/>
            <person name="Bhattacharya S.S."/>
            <person name="Shirouzu T."/>
            <person name="Yoshinaga Y."/>
            <person name="Martin F.M."/>
            <person name="Grigoriev I.V."/>
            <person name="Hibbett D.S."/>
        </authorList>
    </citation>
    <scope>NUCLEOTIDE SEQUENCE [LARGE SCALE GENOMIC DNA]</scope>
    <source>
        <strain evidence="8 9">HHB12733</strain>
    </source>
</reference>
<evidence type="ECO:0000256" key="2">
    <source>
        <dbReference type="ARBA" id="ARBA00022617"/>
    </source>
</evidence>
<keyword evidence="5" id="KW-0408">Iron</keyword>
<protein>
    <submittedName>
        <fullName evidence="8">Cytochrome P450</fullName>
    </submittedName>
</protein>
<evidence type="ECO:0000313" key="8">
    <source>
        <dbReference type="EMBL" id="KZT57523.1"/>
    </source>
</evidence>
<keyword evidence="2" id="KW-0349">Heme</keyword>
<dbReference type="InterPro" id="IPR001128">
    <property type="entry name" value="Cyt_P450"/>
</dbReference>
<evidence type="ECO:0000256" key="7">
    <source>
        <dbReference type="SAM" id="MobiDB-lite"/>
    </source>
</evidence>
<name>A0A165G2N7_9BASI</name>
<evidence type="ECO:0000256" key="3">
    <source>
        <dbReference type="ARBA" id="ARBA00022723"/>
    </source>
</evidence>
<gene>
    <name evidence="8" type="ORF">CALCODRAFT_275576</name>
</gene>
<dbReference type="InterPro" id="IPR050196">
    <property type="entry name" value="Cytochrome_P450_Monoox"/>
</dbReference>
<dbReference type="InParanoid" id="A0A165G2N7"/>
<accession>A0A165G2N7</accession>
<dbReference type="InterPro" id="IPR036396">
    <property type="entry name" value="Cyt_P450_sf"/>
</dbReference>
<dbReference type="PANTHER" id="PTHR24291">
    <property type="entry name" value="CYTOCHROME P450 FAMILY 4"/>
    <property type="match status" value="1"/>
</dbReference>
<evidence type="ECO:0000256" key="1">
    <source>
        <dbReference type="ARBA" id="ARBA00010617"/>
    </source>
</evidence>
<dbReference type="EMBL" id="KV423962">
    <property type="protein sequence ID" value="KZT57523.1"/>
    <property type="molecule type" value="Genomic_DNA"/>
</dbReference>
<dbReference type="Gene3D" id="1.10.630.10">
    <property type="entry name" value="Cytochrome P450"/>
    <property type="match status" value="1"/>
</dbReference>
<organism evidence="8 9">
    <name type="scientific">Calocera cornea HHB12733</name>
    <dbReference type="NCBI Taxonomy" id="1353952"/>
    <lineage>
        <taxon>Eukaryota</taxon>
        <taxon>Fungi</taxon>
        <taxon>Dikarya</taxon>
        <taxon>Basidiomycota</taxon>
        <taxon>Agaricomycotina</taxon>
        <taxon>Dacrymycetes</taxon>
        <taxon>Dacrymycetales</taxon>
        <taxon>Dacrymycetaceae</taxon>
        <taxon>Calocera</taxon>
    </lineage>
</organism>
<dbReference type="OrthoDB" id="1470350at2759"/>